<reference evidence="1" key="1">
    <citation type="submission" date="2018-05" db="EMBL/GenBank/DDBJ databases">
        <authorList>
            <person name="Lanie J.A."/>
            <person name="Ng W.-L."/>
            <person name="Kazmierczak K.M."/>
            <person name="Andrzejewski T.M."/>
            <person name="Davidsen T.M."/>
            <person name="Wayne K.J."/>
            <person name="Tettelin H."/>
            <person name="Glass J.I."/>
            <person name="Rusch D."/>
            <person name="Podicherti R."/>
            <person name="Tsui H.-C.T."/>
            <person name="Winkler M.E."/>
        </authorList>
    </citation>
    <scope>NUCLEOTIDE SEQUENCE</scope>
</reference>
<dbReference type="AlphaFoldDB" id="A0A383A1K2"/>
<evidence type="ECO:0000313" key="1">
    <source>
        <dbReference type="EMBL" id="SVE01622.1"/>
    </source>
</evidence>
<sequence length="53" mass="5752">VKVLEKSNFSLDKSSELYGRALQSLAGGVNSNVRLSEAPHPLFYEKASGSRIT</sequence>
<proteinExistence type="predicted"/>
<organism evidence="1">
    <name type="scientific">marine metagenome</name>
    <dbReference type="NCBI Taxonomy" id="408172"/>
    <lineage>
        <taxon>unclassified sequences</taxon>
        <taxon>metagenomes</taxon>
        <taxon>ecological metagenomes</taxon>
    </lineage>
</organism>
<accession>A0A383A1K2</accession>
<protein>
    <submittedName>
        <fullName evidence="1">Uncharacterized protein</fullName>
    </submittedName>
</protein>
<dbReference type="Gene3D" id="3.90.1150.10">
    <property type="entry name" value="Aspartate Aminotransferase, domain 1"/>
    <property type="match status" value="1"/>
</dbReference>
<dbReference type="InterPro" id="IPR015422">
    <property type="entry name" value="PyrdxlP-dep_Trfase_small"/>
</dbReference>
<feature type="non-terminal residue" evidence="1">
    <location>
        <position position="53"/>
    </location>
</feature>
<name>A0A383A1K2_9ZZZZ</name>
<feature type="non-terminal residue" evidence="1">
    <location>
        <position position="1"/>
    </location>
</feature>
<dbReference type="EMBL" id="UINC01188413">
    <property type="protein sequence ID" value="SVE01622.1"/>
    <property type="molecule type" value="Genomic_DNA"/>
</dbReference>
<gene>
    <name evidence="1" type="ORF">METZ01_LOCUS454476</name>
</gene>